<accession>A0ABM8XU59</accession>
<feature type="compositionally biased region" description="Basic and acidic residues" evidence="1">
    <location>
        <begin position="47"/>
        <end position="57"/>
    </location>
</feature>
<evidence type="ECO:0000313" key="3">
    <source>
        <dbReference type="Proteomes" id="UP000701702"/>
    </source>
</evidence>
<evidence type="ECO:0000256" key="1">
    <source>
        <dbReference type="SAM" id="MobiDB-lite"/>
    </source>
</evidence>
<gene>
    <name evidence="2" type="ORF">LMG23994_05263</name>
</gene>
<dbReference type="EMBL" id="CAJZAF010000036">
    <property type="protein sequence ID" value="CAG9183917.1"/>
    <property type="molecule type" value="Genomic_DNA"/>
</dbReference>
<dbReference type="Proteomes" id="UP000701702">
    <property type="component" value="Unassembled WGS sequence"/>
</dbReference>
<keyword evidence="3" id="KW-1185">Reference proteome</keyword>
<evidence type="ECO:0000313" key="2">
    <source>
        <dbReference type="EMBL" id="CAG9183917.1"/>
    </source>
</evidence>
<reference evidence="2 3" key="1">
    <citation type="submission" date="2021-08" db="EMBL/GenBank/DDBJ databases">
        <authorList>
            <person name="Peeters C."/>
        </authorList>
    </citation>
    <scope>NUCLEOTIDE SEQUENCE [LARGE SCALE GENOMIC DNA]</scope>
    <source>
        <strain evidence="2 3">LMG 23994</strain>
    </source>
</reference>
<feature type="region of interest" description="Disordered" evidence="1">
    <location>
        <begin position="45"/>
        <end position="64"/>
    </location>
</feature>
<protein>
    <submittedName>
        <fullName evidence="2">Uncharacterized protein</fullName>
    </submittedName>
</protein>
<name>A0ABM8XU59_9BURK</name>
<sequence length="64" mass="7304">MRWGKVQNYLSVRTEEQFFAAFLQSKIVTIVLQSACRRATSGNKFMQTDEHHGDGRIASEPFSP</sequence>
<organism evidence="2 3">
    <name type="scientific">Cupriavidus pinatubonensis</name>
    <dbReference type="NCBI Taxonomy" id="248026"/>
    <lineage>
        <taxon>Bacteria</taxon>
        <taxon>Pseudomonadati</taxon>
        <taxon>Pseudomonadota</taxon>
        <taxon>Betaproteobacteria</taxon>
        <taxon>Burkholderiales</taxon>
        <taxon>Burkholderiaceae</taxon>
        <taxon>Cupriavidus</taxon>
    </lineage>
</organism>
<proteinExistence type="predicted"/>
<comment type="caution">
    <text evidence="2">The sequence shown here is derived from an EMBL/GenBank/DDBJ whole genome shotgun (WGS) entry which is preliminary data.</text>
</comment>